<dbReference type="VEuPathDB" id="FungiDB:ACLA_068460"/>
<dbReference type="Proteomes" id="UP000006701">
    <property type="component" value="Unassembled WGS sequence"/>
</dbReference>
<dbReference type="AlphaFoldDB" id="A1C5Z8"/>
<sequence length="58" mass="6835">MMTMVMLELNRELQRMDGLGWNSSLRGLIGCKKDNYLTQYLISRGFKLSIRFYRASLD</sequence>
<dbReference type="HOGENOM" id="CLU_2978712_0_0_1"/>
<accession>A1C5Z8</accession>
<evidence type="ECO:0000313" key="1">
    <source>
        <dbReference type="EMBL" id="EAW13819.1"/>
    </source>
</evidence>
<dbReference type="RefSeq" id="XP_001275245.1">
    <property type="nucleotide sequence ID" value="XM_001275244.1"/>
</dbReference>
<dbReference type="GeneID" id="4707940"/>
<dbReference type="KEGG" id="act:ACLA_068460"/>
<gene>
    <name evidence="1" type="ORF">ACLA_068460</name>
</gene>
<protein>
    <submittedName>
        <fullName evidence="1">Uncharacterized protein</fullName>
    </submittedName>
</protein>
<evidence type="ECO:0000313" key="2">
    <source>
        <dbReference type="Proteomes" id="UP000006701"/>
    </source>
</evidence>
<dbReference type="EMBL" id="DS027045">
    <property type="protein sequence ID" value="EAW13819.1"/>
    <property type="molecule type" value="Genomic_DNA"/>
</dbReference>
<keyword evidence="2" id="KW-1185">Reference proteome</keyword>
<organism evidence="1 2">
    <name type="scientific">Aspergillus clavatus (strain ATCC 1007 / CBS 513.65 / DSM 816 / NCTC 3887 / NRRL 1 / QM 1276 / 107)</name>
    <dbReference type="NCBI Taxonomy" id="344612"/>
    <lineage>
        <taxon>Eukaryota</taxon>
        <taxon>Fungi</taxon>
        <taxon>Dikarya</taxon>
        <taxon>Ascomycota</taxon>
        <taxon>Pezizomycotina</taxon>
        <taxon>Eurotiomycetes</taxon>
        <taxon>Eurotiomycetidae</taxon>
        <taxon>Eurotiales</taxon>
        <taxon>Aspergillaceae</taxon>
        <taxon>Aspergillus</taxon>
        <taxon>Aspergillus subgen. Fumigati</taxon>
    </lineage>
</organism>
<reference evidence="1 2" key="1">
    <citation type="journal article" date="2008" name="PLoS Genet.">
        <title>Genomic islands in the pathogenic filamentous fungus Aspergillus fumigatus.</title>
        <authorList>
            <person name="Fedorova N.D."/>
            <person name="Khaldi N."/>
            <person name="Joardar V.S."/>
            <person name="Maiti R."/>
            <person name="Amedeo P."/>
            <person name="Anderson M.J."/>
            <person name="Crabtree J."/>
            <person name="Silva J.C."/>
            <person name="Badger J.H."/>
            <person name="Albarraq A."/>
            <person name="Angiuoli S."/>
            <person name="Bussey H."/>
            <person name="Bowyer P."/>
            <person name="Cotty P.J."/>
            <person name="Dyer P.S."/>
            <person name="Egan A."/>
            <person name="Galens K."/>
            <person name="Fraser-Liggett C.M."/>
            <person name="Haas B.J."/>
            <person name="Inman J.M."/>
            <person name="Kent R."/>
            <person name="Lemieux S."/>
            <person name="Malavazi I."/>
            <person name="Orvis J."/>
            <person name="Roemer T."/>
            <person name="Ronning C.M."/>
            <person name="Sundaram J.P."/>
            <person name="Sutton G."/>
            <person name="Turner G."/>
            <person name="Venter J.C."/>
            <person name="White O.R."/>
            <person name="Whitty B.R."/>
            <person name="Youngman P."/>
            <person name="Wolfe K.H."/>
            <person name="Goldman G.H."/>
            <person name="Wortman J.R."/>
            <person name="Jiang B."/>
            <person name="Denning D.W."/>
            <person name="Nierman W.C."/>
        </authorList>
    </citation>
    <scope>NUCLEOTIDE SEQUENCE [LARGE SCALE GENOMIC DNA]</scope>
    <source>
        <strain evidence="2">ATCC 1007 / CBS 513.65 / DSM 816 / NCTC 3887 / NRRL 1</strain>
    </source>
</reference>
<name>A1C5Z8_ASPCL</name>
<proteinExistence type="predicted"/>